<dbReference type="Gramene" id="LPERR05G16050.1">
    <property type="protein sequence ID" value="LPERR05G16050.1"/>
    <property type="gene ID" value="LPERR05G16050"/>
</dbReference>
<dbReference type="UniPathway" id="UPA00143"/>
<dbReference type="InterPro" id="IPR013083">
    <property type="entry name" value="Znf_RING/FYVE/PHD"/>
</dbReference>
<dbReference type="AlphaFoldDB" id="A0A0D9WHP5"/>
<dbReference type="SUPFAM" id="SSF57850">
    <property type="entry name" value="RING/U-box"/>
    <property type="match status" value="1"/>
</dbReference>
<organism evidence="7 8">
    <name type="scientific">Leersia perrieri</name>
    <dbReference type="NCBI Taxonomy" id="77586"/>
    <lineage>
        <taxon>Eukaryota</taxon>
        <taxon>Viridiplantae</taxon>
        <taxon>Streptophyta</taxon>
        <taxon>Embryophyta</taxon>
        <taxon>Tracheophyta</taxon>
        <taxon>Spermatophyta</taxon>
        <taxon>Magnoliopsida</taxon>
        <taxon>Liliopsida</taxon>
        <taxon>Poales</taxon>
        <taxon>Poaceae</taxon>
        <taxon>BOP clade</taxon>
        <taxon>Oryzoideae</taxon>
        <taxon>Oryzeae</taxon>
        <taxon>Oryzinae</taxon>
        <taxon>Leersia</taxon>
    </lineage>
</organism>
<dbReference type="STRING" id="77586.A0A0D9WHP5"/>
<reference evidence="7 8" key="1">
    <citation type="submission" date="2012-08" db="EMBL/GenBank/DDBJ databases">
        <title>Oryza genome evolution.</title>
        <authorList>
            <person name="Wing R.A."/>
        </authorList>
    </citation>
    <scope>NUCLEOTIDE SEQUENCE</scope>
</reference>
<dbReference type="InterPro" id="IPR051834">
    <property type="entry name" value="RING_finger_E3_ligase"/>
</dbReference>
<evidence type="ECO:0000256" key="3">
    <source>
        <dbReference type="ARBA" id="ARBA00022833"/>
    </source>
</evidence>
<dbReference type="PROSITE" id="PS50089">
    <property type="entry name" value="ZF_RING_2"/>
    <property type="match status" value="1"/>
</dbReference>
<keyword evidence="3" id="KW-0862">Zinc</keyword>
<proteinExistence type="predicted"/>
<feature type="compositionally biased region" description="Acidic residues" evidence="5">
    <location>
        <begin position="8"/>
        <end position="45"/>
    </location>
</feature>
<dbReference type="Pfam" id="PF13639">
    <property type="entry name" value="zf-RING_2"/>
    <property type="match status" value="1"/>
</dbReference>
<sequence>MALPCCAVEDDFADSYDDDDTDSDDYSDGWSSDDSDEEEDGLTEEEMGRLPWFAYCGDGGDGDGCCNICLEEMQDGERCRRLGSCGHAFHAACVDEWLRTRRTCPCCRKQVLVPPAAPTS</sequence>
<feature type="domain" description="RING-type" evidence="6">
    <location>
        <begin position="66"/>
        <end position="108"/>
    </location>
</feature>
<dbReference type="SMART" id="SM00184">
    <property type="entry name" value="RING"/>
    <property type="match status" value="1"/>
</dbReference>
<dbReference type="eggNOG" id="KOG0800">
    <property type="taxonomic scope" value="Eukaryota"/>
</dbReference>
<dbReference type="GO" id="GO:0006511">
    <property type="term" value="P:ubiquitin-dependent protein catabolic process"/>
    <property type="evidence" value="ECO:0007669"/>
    <property type="project" value="TreeGrafter"/>
</dbReference>
<reference evidence="7" key="3">
    <citation type="submission" date="2015-04" db="UniProtKB">
        <authorList>
            <consortium name="EnsemblPlants"/>
        </authorList>
    </citation>
    <scope>IDENTIFICATION</scope>
</reference>
<dbReference type="Proteomes" id="UP000032180">
    <property type="component" value="Chromosome 5"/>
</dbReference>
<evidence type="ECO:0000313" key="8">
    <source>
        <dbReference type="Proteomes" id="UP000032180"/>
    </source>
</evidence>
<accession>A0A0D9WHP5</accession>
<reference evidence="8" key="2">
    <citation type="submission" date="2013-12" db="EMBL/GenBank/DDBJ databases">
        <authorList>
            <person name="Yu Y."/>
            <person name="Lee S."/>
            <person name="de Baynast K."/>
            <person name="Wissotski M."/>
            <person name="Liu L."/>
            <person name="Talag J."/>
            <person name="Goicoechea J."/>
            <person name="Angelova A."/>
            <person name="Jetty R."/>
            <person name="Kudrna D."/>
            <person name="Golser W."/>
            <person name="Rivera L."/>
            <person name="Zhang J."/>
            <person name="Wing R."/>
        </authorList>
    </citation>
    <scope>NUCLEOTIDE SEQUENCE</scope>
</reference>
<evidence type="ECO:0000256" key="1">
    <source>
        <dbReference type="ARBA" id="ARBA00022723"/>
    </source>
</evidence>
<dbReference type="GO" id="GO:0005634">
    <property type="term" value="C:nucleus"/>
    <property type="evidence" value="ECO:0007669"/>
    <property type="project" value="TreeGrafter"/>
</dbReference>
<evidence type="ECO:0000256" key="2">
    <source>
        <dbReference type="ARBA" id="ARBA00022771"/>
    </source>
</evidence>
<dbReference type="HOGENOM" id="CLU_1770893_0_0_1"/>
<dbReference type="PANTHER" id="PTHR45931:SF16">
    <property type="entry name" value="RING_U-BOX SUPERFAMILY PROTEIN"/>
    <property type="match status" value="1"/>
</dbReference>
<evidence type="ECO:0000259" key="6">
    <source>
        <dbReference type="PROSITE" id="PS50089"/>
    </source>
</evidence>
<protein>
    <recommendedName>
        <fullName evidence="6">RING-type domain-containing protein</fullName>
    </recommendedName>
</protein>
<evidence type="ECO:0000313" key="7">
    <source>
        <dbReference type="EnsemblPlants" id="LPERR05G16050.1"/>
    </source>
</evidence>
<keyword evidence="1" id="KW-0479">Metal-binding</keyword>
<dbReference type="EnsemblPlants" id="LPERR05G16050.1">
    <property type="protein sequence ID" value="LPERR05G16050.1"/>
    <property type="gene ID" value="LPERR05G16050"/>
</dbReference>
<dbReference type="GO" id="GO:0016567">
    <property type="term" value="P:protein ubiquitination"/>
    <property type="evidence" value="ECO:0007669"/>
    <property type="project" value="UniProtKB-UniPathway"/>
</dbReference>
<feature type="region of interest" description="Disordered" evidence="5">
    <location>
        <begin position="1"/>
        <end position="45"/>
    </location>
</feature>
<dbReference type="GO" id="GO:0008270">
    <property type="term" value="F:zinc ion binding"/>
    <property type="evidence" value="ECO:0007669"/>
    <property type="project" value="UniProtKB-KW"/>
</dbReference>
<name>A0A0D9WHP5_9ORYZ</name>
<dbReference type="Gene3D" id="3.30.40.10">
    <property type="entry name" value="Zinc/RING finger domain, C3HC4 (zinc finger)"/>
    <property type="match status" value="1"/>
</dbReference>
<keyword evidence="2 4" id="KW-0863">Zinc-finger</keyword>
<evidence type="ECO:0000256" key="4">
    <source>
        <dbReference type="PROSITE-ProRule" id="PRU00175"/>
    </source>
</evidence>
<evidence type="ECO:0000256" key="5">
    <source>
        <dbReference type="SAM" id="MobiDB-lite"/>
    </source>
</evidence>
<dbReference type="PANTHER" id="PTHR45931">
    <property type="entry name" value="SI:CH211-59O9.10"/>
    <property type="match status" value="1"/>
</dbReference>
<dbReference type="InterPro" id="IPR001841">
    <property type="entry name" value="Znf_RING"/>
</dbReference>
<dbReference type="GO" id="GO:0061630">
    <property type="term" value="F:ubiquitin protein ligase activity"/>
    <property type="evidence" value="ECO:0007669"/>
    <property type="project" value="TreeGrafter"/>
</dbReference>
<keyword evidence="8" id="KW-1185">Reference proteome</keyword>